<feature type="domain" description="CLIC N-terminal" evidence="6">
    <location>
        <begin position="6"/>
        <end position="82"/>
    </location>
</feature>
<dbReference type="PANTHER" id="PTHR43920:SF5">
    <property type="entry name" value="CHLORIDE INTRACELLULAR CHANNEL CLIC"/>
    <property type="match status" value="1"/>
</dbReference>
<evidence type="ECO:0000256" key="4">
    <source>
        <dbReference type="ARBA" id="ARBA00022989"/>
    </source>
</evidence>
<sequence length="262" mass="30574">MNFTKPLVELFVKPSPSYRDEKGPCQICHKWFMMLFCLVEKGLIDLRVTPVNFECPPESYQHLDAARQLPVMLVQRGKKDDVSLDNVIAYSTEDLENFIEDFKDPYLISSRNSREVREAEKSFEGLSTNLMNCLKNGKEQPLITTLFRLNDFLKCRNDPYILGKQLTFPDCQLMPKLQHVRVASRTYKQIDIPSELVCLWKYIENMYKTPAFLYSCPTDRDILMHFNERIPLDKDFKPSLMGQERMGVDPEFPFSNGDVYKG</sequence>
<proteinExistence type="inferred from homology"/>
<evidence type="ECO:0000313" key="7">
    <source>
        <dbReference type="EMBL" id="VEL26711.1"/>
    </source>
</evidence>
<dbReference type="GO" id="GO:0005254">
    <property type="term" value="F:chloride channel activity"/>
    <property type="evidence" value="ECO:0007669"/>
    <property type="project" value="TreeGrafter"/>
</dbReference>
<name>A0A448X367_9PLAT</name>
<dbReference type="InterPro" id="IPR036282">
    <property type="entry name" value="Glutathione-S-Trfase_C_sf"/>
</dbReference>
<comment type="subcellular location">
    <subcellularLocation>
        <location evidence="1">Membrane</location>
        <topology evidence="1">Single-pass membrane protein</topology>
    </subcellularLocation>
</comment>
<keyword evidence="4" id="KW-1133">Transmembrane helix</keyword>
<dbReference type="Pfam" id="PF22441">
    <property type="entry name" value="CLIC-like_N"/>
    <property type="match status" value="1"/>
</dbReference>
<reference evidence="7" key="1">
    <citation type="submission" date="2018-11" db="EMBL/GenBank/DDBJ databases">
        <authorList>
            <consortium name="Pathogen Informatics"/>
        </authorList>
    </citation>
    <scope>NUCLEOTIDE SEQUENCE</scope>
</reference>
<dbReference type="SUPFAM" id="SSF47616">
    <property type="entry name" value="GST C-terminal domain-like"/>
    <property type="match status" value="1"/>
</dbReference>
<comment type="similarity">
    <text evidence="2">Belongs to the chloride channel CLIC family.</text>
</comment>
<evidence type="ECO:0000259" key="6">
    <source>
        <dbReference type="Pfam" id="PF22441"/>
    </source>
</evidence>
<evidence type="ECO:0000256" key="2">
    <source>
        <dbReference type="ARBA" id="ARBA00007655"/>
    </source>
</evidence>
<dbReference type="AlphaFoldDB" id="A0A448X367"/>
<protein>
    <recommendedName>
        <fullName evidence="6">CLIC N-terminal domain-containing protein</fullName>
    </recommendedName>
</protein>
<evidence type="ECO:0000313" key="8">
    <source>
        <dbReference type="Proteomes" id="UP000784294"/>
    </source>
</evidence>
<gene>
    <name evidence="7" type="ORF">PXEA_LOCUS20151</name>
</gene>
<keyword evidence="8" id="KW-1185">Reference proteome</keyword>
<dbReference type="OrthoDB" id="1935530at2759"/>
<comment type="caution">
    <text evidence="7">The sequence shown here is derived from an EMBL/GenBank/DDBJ whole genome shotgun (WGS) entry which is preliminary data.</text>
</comment>
<evidence type="ECO:0000256" key="3">
    <source>
        <dbReference type="ARBA" id="ARBA00022692"/>
    </source>
</evidence>
<keyword evidence="5" id="KW-0472">Membrane</keyword>
<dbReference type="InterPro" id="IPR053823">
    <property type="entry name" value="CLIC_N"/>
</dbReference>
<dbReference type="Gene3D" id="3.40.30.10">
    <property type="entry name" value="Glutaredoxin"/>
    <property type="match status" value="1"/>
</dbReference>
<dbReference type="Gene3D" id="1.20.1050.10">
    <property type="match status" value="1"/>
</dbReference>
<accession>A0A448X367</accession>
<dbReference type="Proteomes" id="UP000784294">
    <property type="component" value="Unassembled WGS sequence"/>
</dbReference>
<dbReference type="PANTHER" id="PTHR43920">
    <property type="entry name" value="CHLORIDE INTRACELLULAR CHANNEL, ISOFORM A"/>
    <property type="match status" value="1"/>
</dbReference>
<organism evidence="7 8">
    <name type="scientific">Protopolystoma xenopodis</name>
    <dbReference type="NCBI Taxonomy" id="117903"/>
    <lineage>
        <taxon>Eukaryota</taxon>
        <taxon>Metazoa</taxon>
        <taxon>Spiralia</taxon>
        <taxon>Lophotrochozoa</taxon>
        <taxon>Platyhelminthes</taxon>
        <taxon>Monogenea</taxon>
        <taxon>Polyopisthocotylea</taxon>
        <taxon>Polystomatidea</taxon>
        <taxon>Polystomatidae</taxon>
        <taxon>Protopolystoma</taxon>
    </lineage>
</organism>
<dbReference type="GO" id="GO:0016324">
    <property type="term" value="C:apical plasma membrane"/>
    <property type="evidence" value="ECO:0007669"/>
    <property type="project" value="TreeGrafter"/>
</dbReference>
<dbReference type="GO" id="GO:0005737">
    <property type="term" value="C:cytoplasm"/>
    <property type="evidence" value="ECO:0007669"/>
    <property type="project" value="TreeGrafter"/>
</dbReference>
<evidence type="ECO:0000256" key="1">
    <source>
        <dbReference type="ARBA" id="ARBA00004167"/>
    </source>
</evidence>
<keyword evidence="3" id="KW-0812">Transmembrane</keyword>
<evidence type="ECO:0000256" key="5">
    <source>
        <dbReference type="ARBA" id="ARBA00023136"/>
    </source>
</evidence>
<dbReference type="EMBL" id="CAAALY010082233">
    <property type="protein sequence ID" value="VEL26711.1"/>
    <property type="molecule type" value="Genomic_DNA"/>
</dbReference>